<evidence type="ECO:0000313" key="2">
    <source>
        <dbReference type="EMBL" id="GJT41140.1"/>
    </source>
</evidence>
<proteinExistence type="predicted"/>
<dbReference type="Gene3D" id="3.30.70.270">
    <property type="match status" value="1"/>
</dbReference>
<dbReference type="Proteomes" id="UP001151760">
    <property type="component" value="Unassembled WGS sequence"/>
</dbReference>
<reference evidence="2" key="2">
    <citation type="submission" date="2022-01" db="EMBL/GenBank/DDBJ databases">
        <authorList>
            <person name="Yamashiro T."/>
            <person name="Shiraishi A."/>
            <person name="Satake H."/>
            <person name="Nakayama K."/>
        </authorList>
    </citation>
    <scope>NUCLEOTIDE SEQUENCE</scope>
</reference>
<keyword evidence="2" id="KW-0808">Transferase</keyword>
<name>A0ABQ5DQ73_9ASTR</name>
<keyword evidence="2" id="KW-0695">RNA-directed DNA polymerase</keyword>
<keyword evidence="2" id="KW-0548">Nucleotidyltransferase</keyword>
<keyword evidence="3" id="KW-1185">Reference proteome</keyword>
<dbReference type="Gene3D" id="3.10.10.10">
    <property type="entry name" value="HIV Type 1 Reverse Transcriptase, subunit A, domain 1"/>
    <property type="match status" value="1"/>
</dbReference>
<dbReference type="PANTHER" id="PTHR24559:SF444">
    <property type="entry name" value="REVERSE TRANSCRIPTASE DOMAIN-CONTAINING PROTEIN"/>
    <property type="match status" value="1"/>
</dbReference>
<dbReference type="CDD" id="cd01647">
    <property type="entry name" value="RT_LTR"/>
    <property type="match status" value="1"/>
</dbReference>
<dbReference type="SUPFAM" id="SSF56672">
    <property type="entry name" value="DNA/RNA polymerases"/>
    <property type="match status" value="1"/>
</dbReference>
<evidence type="ECO:0000259" key="1">
    <source>
        <dbReference type="PROSITE" id="PS50878"/>
    </source>
</evidence>
<evidence type="ECO:0000313" key="3">
    <source>
        <dbReference type="Proteomes" id="UP001151760"/>
    </source>
</evidence>
<gene>
    <name evidence="2" type="ORF">Tco_0941005</name>
</gene>
<feature type="domain" description="Reverse transcriptase" evidence="1">
    <location>
        <begin position="1"/>
        <end position="202"/>
    </location>
</feature>
<dbReference type="PANTHER" id="PTHR24559">
    <property type="entry name" value="TRANSPOSON TY3-I GAG-POL POLYPROTEIN"/>
    <property type="match status" value="1"/>
</dbReference>
<dbReference type="PROSITE" id="PS50878">
    <property type="entry name" value="RT_POL"/>
    <property type="match status" value="1"/>
</dbReference>
<dbReference type="GO" id="GO:0003964">
    <property type="term" value="F:RNA-directed DNA polymerase activity"/>
    <property type="evidence" value="ECO:0007669"/>
    <property type="project" value="UniProtKB-KW"/>
</dbReference>
<comment type="caution">
    <text evidence="2">The sequence shown here is derived from an EMBL/GenBank/DDBJ whole genome shotgun (WGS) entry which is preliminary data.</text>
</comment>
<dbReference type="InterPro" id="IPR043128">
    <property type="entry name" value="Rev_trsase/Diguanyl_cyclase"/>
</dbReference>
<sequence>MERRWSRSLHIGASVLFVKKKDGSFRMCIDYRELNKLTVKNRYPLPRIDDLFNHLREACHFLKIDFRSGYHQLRVHEDAIPKIVFRTRYRHFESMVMHFGLTNAPAVFMDLMNRVCKPYLGRFIIVFIDDILTYSKSKEEHEVHLKLVLESLRKEKLYAKFSKCKANVVVDALSRKERVKPRHVRAMTMTIQSGALLVGSVMDEAMHQDNSKEWNSGDDQLRLRWMIYLMVLADAAESVRDAIRFEYCLASSSGWTKSPILWAEIRGSSLIGPELVQETTNKVVLVKEKPKASRDRQKSYVDYRRKPLELRLRLPEELNSVHDTFHVSNLKKYLADANLHVPLDEIKVDKTLRFVEEPVEIMDREIKSLKRSKISLVKERFNTTAGKPIKNMLSKIENLSDHRKYKSEGQSTAKLKVKVLLAQYSKVKLGTIMIDDQLQRGFQYLGRRLVSWQCKKQTIMAISSTEAEYVAAASCCAQGRTTLKYWGYVDDILVRKNLLDALLCMRTVEDMNELYGFHDLKRII</sequence>
<dbReference type="InterPro" id="IPR000477">
    <property type="entry name" value="RT_dom"/>
</dbReference>
<dbReference type="EMBL" id="BQNB010015536">
    <property type="protein sequence ID" value="GJT41140.1"/>
    <property type="molecule type" value="Genomic_DNA"/>
</dbReference>
<reference evidence="2" key="1">
    <citation type="journal article" date="2022" name="Int. J. Mol. Sci.">
        <title>Draft Genome of Tanacetum Coccineum: Genomic Comparison of Closely Related Tanacetum-Family Plants.</title>
        <authorList>
            <person name="Yamashiro T."/>
            <person name="Shiraishi A."/>
            <person name="Nakayama K."/>
            <person name="Satake H."/>
        </authorList>
    </citation>
    <scope>NUCLEOTIDE SEQUENCE</scope>
</reference>
<accession>A0ABQ5DQ73</accession>
<protein>
    <submittedName>
        <fullName evidence="2">Reverse transcriptase domain-containing protein</fullName>
    </submittedName>
</protein>
<dbReference type="InterPro" id="IPR043502">
    <property type="entry name" value="DNA/RNA_pol_sf"/>
</dbReference>
<organism evidence="2 3">
    <name type="scientific">Tanacetum coccineum</name>
    <dbReference type="NCBI Taxonomy" id="301880"/>
    <lineage>
        <taxon>Eukaryota</taxon>
        <taxon>Viridiplantae</taxon>
        <taxon>Streptophyta</taxon>
        <taxon>Embryophyta</taxon>
        <taxon>Tracheophyta</taxon>
        <taxon>Spermatophyta</taxon>
        <taxon>Magnoliopsida</taxon>
        <taxon>eudicotyledons</taxon>
        <taxon>Gunneridae</taxon>
        <taxon>Pentapetalae</taxon>
        <taxon>asterids</taxon>
        <taxon>campanulids</taxon>
        <taxon>Asterales</taxon>
        <taxon>Asteraceae</taxon>
        <taxon>Asteroideae</taxon>
        <taxon>Anthemideae</taxon>
        <taxon>Anthemidinae</taxon>
        <taxon>Tanacetum</taxon>
    </lineage>
</organism>
<dbReference type="Pfam" id="PF00078">
    <property type="entry name" value="RVT_1"/>
    <property type="match status" value="1"/>
</dbReference>
<dbReference type="InterPro" id="IPR053134">
    <property type="entry name" value="RNA-dir_DNA_polymerase"/>
</dbReference>